<dbReference type="InterPro" id="IPR010985">
    <property type="entry name" value="Ribbon_hlx_hlx"/>
</dbReference>
<dbReference type="OrthoDB" id="4422759at2"/>
<sequence>MSSDQPADTFPLRLSDTHLAQLEMLADESGRSPDQVVAELIRREWERYSARQGVCTASDNIEAARGAVERQLRAAAAGKHTEQGE</sequence>
<dbReference type="SUPFAM" id="SSF47598">
    <property type="entry name" value="Ribbon-helix-helix"/>
    <property type="match status" value="1"/>
</dbReference>
<dbReference type="HOGENOM" id="CLU_192075_0_0_11"/>
<accession>A0A0B6THE7</accession>
<dbReference type="AlphaFoldDB" id="A0A0B6THE7"/>
<name>A0A0B6THE7_9CORY</name>
<dbReference type="EMBL" id="CP007790">
    <property type="protein sequence ID" value="AJK69347.1"/>
    <property type="molecule type" value="Genomic_DNA"/>
</dbReference>
<dbReference type="STRING" id="1224162.B840_08745"/>
<organism evidence="1 2">
    <name type="scientific">Corynebacterium marinum DSM 44953</name>
    <dbReference type="NCBI Taxonomy" id="1224162"/>
    <lineage>
        <taxon>Bacteria</taxon>
        <taxon>Bacillati</taxon>
        <taxon>Actinomycetota</taxon>
        <taxon>Actinomycetes</taxon>
        <taxon>Mycobacteriales</taxon>
        <taxon>Corynebacteriaceae</taxon>
        <taxon>Corynebacterium</taxon>
    </lineage>
</organism>
<dbReference type="KEGG" id="cmq:B840_08745"/>
<keyword evidence="2" id="KW-1185">Reference proteome</keyword>
<evidence type="ECO:0000313" key="1">
    <source>
        <dbReference type="EMBL" id="AJK69347.1"/>
    </source>
</evidence>
<dbReference type="RefSeq" id="WP_042621824.1">
    <property type="nucleotide sequence ID" value="NZ_CP007790.1"/>
</dbReference>
<dbReference type="GO" id="GO:0006355">
    <property type="term" value="P:regulation of DNA-templated transcription"/>
    <property type="evidence" value="ECO:0007669"/>
    <property type="project" value="InterPro"/>
</dbReference>
<dbReference type="Proteomes" id="UP000031928">
    <property type="component" value="Chromosome"/>
</dbReference>
<proteinExistence type="predicted"/>
<evidence type="ECO:0008006" key="3">
    <source>
        <dbReference type="Google" id="ProtNLM"/>
    </source>
</evidence>
<reference evidence="1 2" key="1">
    <citation type="submission" date="2014-05" db="EMBL/GenBank/DDBJ databases">
        <title>Complete genome sequence of Corynebacterium marinum DSM 44953.</title>
        <authorList>
            <person name="Schaffert L."/>
            <person name="Albersmeier A."/>
            <person name="Kalinowski J."/>
            <person name="Ruckert C."/>
        </authorList>
    </citation>
    <scope>NUCLEOTIDE SEQUENCE [LARGE SCALE GENOMIC DNA]</scope>
    <source>
        <strain evidence="1 2">DSM 44953</strain>
    </source>
</reference>
<protein>
    <recommendedName>
        <fullName evidence="3">Ribbon-helix-helix protein CopG domain-containing protein</fullName>
    </recommendedName>
</protein>
<evidence type="ECO:0000313" key="2">
    <source>
        <dbReference type="Proteomes" id="UP000031928"/>
    </source>
</evidence>
<gene>
    <name evidence="1" type="ORF">B840_08745</name>
</gene>